<evidence type="ECO:0000313" key="5">
    <source>
        <dbReference type="EMBL" id="TMR04932.1"/>
    </source>
</evidence>
<dbReference type="GO" id="GO:0003700">
    <property type="term" value="F:DNA-binding transcription factor activity"/>
    <property type="evidence" value="ECO:0007669"/>
    <property type="project" value="InterPro"/>
</dbReference>
<dbReference type="EMBL" id="VCKW01000027">
    <property type="protein sequence ID" value="TMR04932.1"/>
    <property type="molecule type" value="Genomic_DNA"/>
</dbReference>
<keyword evidence="2" id="KW-0238">DNA-binding</keyword>
<dbReference type="Gene3D" id="1.20.120.530">
    <property type="entry name" value="GntR ligand-binding domain-like"/>
    <property type="match status" value="1"/>
</dbReference>
<dbReference type="Proteomes" id="UP000309174">
    <property type="component" value="Unassembled WGS sequence"/>
</dbReference>
<dbReference type="Pfam" id="PF00392">
    <property type="entry name" value="GntR"/>
    <property type="match status" value="1"/>
</dbReference>
<protein>
    <submittedName>
        <fullName evidence="5">GntR family transcriptional regulator</fullName>
    </submittedName>
</protein>
<dbReference type="SMART" id="SM00895">
    <property type="entry name" value="FCD"/>
    <property type="match status" value="1"/>
</dbReference>
<accession>A0A5C4JH71</accession>
<dbReference type="InterPro" id="IPR036390">
    <property type="entry name" value="WH_DNA-bd_sf"/>
</dbReference>
<dbReference type="Pfam" id="PF07729">
    <property type="entry name" value="FCD"/>
    <property type="match status" value="1"/>
</dbReference>
<evidence type="ECO:0000256" key="1">
    <source>
        <dbReference type="ARBA" id="ARBA00023015"/>
    </source>
</evidence>
<keyword evidence="3" id="KW-0804">Transcription</keyword>
<evidence type="ECO:0000256" key="3">
    <source>
        <dbReference type="ARBA" id="ARBA00023163"/>
    </source>
</evidence>
<dbReference type="PANTHER" id="PTHR43537:SF5">
    <property type="entry name" value="UXU OPERON TRANSCRIPTIONAL REGULATOR"/>
    <property type="match status" value="1"/>
</dbReference>
<evidence type="ECO:0000313" key="6">
    <source>
        <dbReference type="Proteomes" id="UP000309174"/>
    </source>
</evidence>
<dbReference type="InterPro" id="IPR011711">
    <property type="entry name" value="GntR_C"/>
</dbReference>
<evidence type="ECO:0000259" key="4">
    <source>
        <dbReference type="PROSITE" id="PS50949"/>
    </source>
</evidence>
<dbReference type="SMART" id="SM00345">
    <property type="entry name" value="HTH_GNTR"/>
    <property type="match status" value="1"/>
</dbReference>
<dbReference type="SUPFAM" id="SSF46785">
    <property type="entry name" value="Winged helix' DNA-binding domain"/>
    <property type="match status" value="1"/>
</dbReference>
<feature type="domain" description="HTH gntR-type" evidence="4">
    <location>
        <begin position="16"/>
        <end position="83"/>
    </location>
</feature>
<dbReference type="RefSeq" id="WP_138644372.1">
    <property type="nucleotide sequence ID" value="NZ_VCKW01000027.1"/>
</dbReference>
<keyword evidence="6" id="KW-1185">Reference proteome</keyword>
<dbReference type="InterPro" id="IPR008920">
    <property type="entry name" value="TF_FadR/GntR_C"/>
</dbReference>
<dbReference type="PRINTS" id="PR00035">
    <property type="entry name" value="HTHGNTR"/>
</dbReference>
<keyword evidence="1" id="KW-0805">Transcription regulation</keyword>
<dbReference type="InterPro" id="IPR036388">
    <property type="entry name" value="WH-like_DNA-bd_sf"/>
</dbReference>
<dbReference type="SUPFAM" id="SSF48008">
    <property type="entry name" value="GntR ligand-binding domain-like"/>
    <property type="match status" value="1"/>
</dbReference>
<evidence type="ECO:0000256" key="2">
    <source>
        <dbReference type="ARBA" id="ARBA00023125"/>
    </source>
</evidence>
<name>A0A5C4JH71_9ACTN</name>
<gene>
    <name evidence="5" type="ORF">ETD83_07745</name>
</gene>
<dbReference type="AlphaFoldDB" id="A0A5C4JH71"/>
<proteinExistence type="predicted"/>
<dbReference type="GO" id="GO:0003677">
    <property type="term" value="F:DNA binding"/>
    <property type="evidence" value="ECO:0007669"/>
    <property type="project" value="UniProtKB-KW"/>
</dbReference>
<comment type="caution">
    <text evidence="5">The sequence shown here is derived from an EMBL/GenBank/DDBJ whole genome shotgun (WGS) entry which is preliminary data.</text>
</comment>
<dbReference type="PANTHER" id="PTHR43537">
    <property type="entry name" value="TRANSCRIPTIONAL REGULATOR, GNTR FAMILY"/>
    <property type="match status" value="1"/>
</dbReference>
<dbReference type="CDD" id="cd07377">
    <property type="entry name" value="WHTH_GntR"/>
    <property type="match status" value="1"/>
</dbReference>
<dbReference type="OrthoDB" id="3864082at2"/>
<dbReference type="Gene3D" id="1.10.10.10">
    <property type="entry name" value="Winged helix-like DNA-binding domain superfamily/Winged helix DNA-binding domain"/>
    <property type="match status" value="1"/>
</dbReference>
<dbReference type="InterPro" id="IPR000524">
    <property type="entry name" value="Tscrpt_reg_HTH_GntR"/>
</dbReference>
<sequence length="228" mass="25648">MTIGEFPAGSGSHEEPNLREQAYDRMREQIFTRELPPGGLLSEVRLAKAYGISRTPVREAIKQLAQVGLVRLVPGRGAFVTELAPHDVVEIYELREQLECYAIRIGARRLTDEQIAELETLADEADRLRDANDLKAAFELAVATHRRFTRAARNVRLARILEQLEDESRRVSHMTFMRPGRLAAALAEHRDILAALRARDGDAAETALRVHLRADRDAAVDQFAPDTY</sequence>
<dbReference type="PROSITE" id="PS50949">
    <property type="entry name" value="HTH_GNTR"/>
    <property type="match status" value="1"/>
</dbReference>
<organism evidence="5 6">
    <name type="scientific">Actinomadura soli</name>
    <dbReference type="NCBI Taxonomy" id="2508997"/>
    <lineage>
        <taxon>Bacteria</taxon>
        <taxon>Bacillati</taxon>
        <taxon>Actinomycetota</taxon>
        <taxon>Actinomycetes</taxon>
        <taxon>Streptosporangiales</taxon>
        <taxon>Thermomonosporaceae</taxon>
        <taxon>Actinomadura</taxon>
    </lineage>
</organism>
<reference evidence="5 6" key="1">
    <citation type="submission" date="2019-05" db="EMBL/GenBank/DDBJ databases">
        <title>Draft genome sequence of Actinomadura sp. 14C53.</title>
        <authorList>
            <person name="Saricaoglu S."/>
            <person name="Isik K."/>
        </authorList>
    </citation>
    <scope>NUCLEOTIDE SEQUENCE [LARGE SCALE GENOMIC DNA]</scope>
    <source>
        <strain evidence="5 6">14C53</strain>
    </source>
</reference>